<gene>
    <name evidence="2" type="ORF">Cgig2_030141</name>
</gene>
<dbReference type="AlphaFoldDB" id="A0A9Q1QA24"/>
<dbReference type="OrthoDB" id="695450at2759"/>
<feature type="compositionally biased region" description="Basic residues" evidence="1">
    <location>
        <begin position="81"/>
        <end position="91"/>
    </location>
</feature>
<sequence length="227" mass="26255">MEDGKEPIHAADANELENVVDDNRRRKSIVTITYKRKLRTWVSEAEGERQGKTHSKESEPQYNDDQMSHSTEYTDPSRPKPASKKQRKQHHRDSLQPTTKRAPKTTAKKKVQFRHIEVEEPVSANTSLSVIKTQSWSGLLRHRMALGGFLTLVERLDYDQWSAIMHTGWLLEQYDLWDNSLNLPNGKLLIDEEDVYATLGLPMGEHAIIEGHSSKTGIEFLELWRRR</sequence>
<dbReference type="Proteomes" id="UP001153076">
    <property type="component" value="Unassembled WGS sequence"/>
</dbReference>
<protein>
    <submittedName>
        <fullName evidence="2">Uncharacterized protein</fullName>
    </submittedName>
</protein>
<organism evidence="2 3">
    <name type="scientific">Carnegiea gigantea</name>
    <dbReference type="NCBI Taxonomy" id="171969"/>
    <lineage>
        <taxon>Eukaryota</taxon>
        <taxon>Viridiplantae</taxon>
        <taxon>Streptophyta</taxon>
        <taxon>Embryophyta</taxon>
        <taxon>Tracheophyta</taxon>
        <taxon>Spermatophyta</taxon>
        <taxon>Magnoliopsida</taxon>
        <taxon>eudicotyledons</taxon>
        <taxon>Gunneridae</taxon>
        <taxon>Pentapetalae</taxon>
        <taxon>Caryophyllales</taxon>
        <taxon>Cactineae</taxon>
        <taxon>Cactaceae</taxon>
        <taxon>Cactoideae</taxon>
        <taxon>Echinocereeae</taxon>
        <taxon>Carnegiea</taxon>
    </lineage>
</organism>
<dbReference type="EMBL" id="JAKOGI010000472">
    <property type="protein sequence ID" value="KAJ8434518.1"/>
    <property type="molecule type" value="Genomic_DNA"/>
</dbReference>
<feature type="region of interest" description="Disordered" evidence="1">
    <location>
        <begin position="1"/>
        <end position="111"/>
    </location>
</feature>
<comment type="caution">
    <text evidence="2">The sequence shown here is derived from an EMBL/GenBank/DDBJ whole genome shotgun (WGS) entry which is preliminary data.</text>
</comment>
<keyword evidence="3" id="KW-1185">Reference proteome</keyword>
<feature type="compositionally biased region" description="Polar residues" evidence="1">
    <location>
        <begin position="60"/>
        <end position="74"/>
    </location>
</feature>
<evidence type="ECO:0000313" key="2">
    <source>
        <dbReference type="EMBL" id="KAJ8434518.1"/>
    </source>
</evidence>
<feature type="compositionally biased region" description="Basic and acidic residues" evidence="1">
    <location>
        <begin position="46"/>
        <end position="59"/>
    </location>
</feature>
<evidence type="ECO:0000313" key="3">
    <source>
        <dbReference type="Proteomes" id="UP001153076"/>
    </source>
</evidence>
<name>A0A9Q1QA24_9CARY</name>
<evidence type="ECO:0000256" key="1">
    <source>
        <dbReference type="SAM" id="MobiDB-lite"/>
    </source>
</evidence>
<reference evidence="2" key="1">
    <citation type="submission" date="2022-04" db="EMBL/GenBank/DDBJ databases">
        <title>Carnegiea gigantea Genome sequencing and assembly v2.</title>
        <authorList>
            <person name="Copetti D."/>
            <person name="Sanderson M.J."/>
            <person name="Burquez A."/>
            <person name="Wojciechowski M.F."/>
        </authorList>
    </citation>
    <scope>NUCLEOTIDE SEQUENCE</scope>
    <source>
        <strain evidence="2">SGP5-SGP5p</strain>
        <tissue evidence="2">Aerial part</tissue>
    </source>
</reference>
<accession>A0A9Q1QA24</accession>
<feature type="compositionally biased region" description="Basic residues" evidence="1">
    <location>
        <begin position="101"/>
        <end position="111"/>
    </location>
</feature>
<proteinExistence type="predicted"/>